<dbReference type="CDD" id="cd03193">
    <property type="entry name" value="GST_C_Metaxin"/>
    <property type="match status" value="1"/>
</dbReference>
<dbReference type="InterPro" id="IPR036249">
    <property type="entry name" value="Thioredoxin-like_sf"/>
</dbReference>
<evidence type="ECO:0000313" key="4">
    <source>
        <dbReference type="Proteomes" id="UP000257039"/>
    </source>
</evidence>
<accession>A0A4P9VLD6</accession>
<comment type="caution">
    <text evidence="3">The sequence shown here is derived from an EMBL/GenBank/DDBJ whole genome shotgun (WGS) entry which is preliminary data.</text>
</comment>
<proteinExistence type="predicted"/>
<dbReference type="SUPFAM" id="SSF52833">
    <property type="entry name" value="Thioredoxin-like"/>
    <property type="match status" value="1"/>
</dbReference>
<dbReference type="InterPro" id="IPR026928">
    <property type="entry name" value="FAX/IsoI-like"/>
</dbReference>
<dbReference type="Proteomes" id="UP000257039">
    <property type="component" value="Unassembled WGS sequence"/>
</dbReference>
<dbReference type="Pfam" id="PF17171">
    <property type="entry name" value="GST_C_6"/>
    <property type="match status" value="1"/>
</dbReference>
<dbReference type="RefSeq" id="WP_094786349.1">
    <property type="nucleotide sequence ID" value="NZ_JAEVHG010000002.1"/>
</dbReference>
<sequence length="235" mass="26796">MIKLYRFGPGLGLPELSPFCMKVETFMRMFDIQHKSQFIRNPQAGPNGKLPFIKAEDLLIADSFLIIDYLVERFSLDIKQGLSAKALASGYMMCRMLEEHFYWIMMYSRWVDKTNWPVIKSLLMENMPPGVGSFISLMTRGHVKRQLLAQGLGRHKPEIIYQLGCRDLSTVADLLSGSPFLLGEEPSVYDATAHAFLAGTLCTTFPSPLQQHAQSLPILTEYCERMNQRYYPEGE</sequence>
<dbReference type="SFLD" id="SFLDG01200">
    <property type="entry name" value="SUF1.1"/>
    <property type="match status" value="1"/>
</dbReference>
<dbReference type="SUPFAM" id="SSF47616">
    <property type="entry name" value="GST C-terminal domain-like"/>
    <property type="match status" value="1"/>
</dbReference>
<dbReference type="InterPro" id="IPR050931">
    <property type="entry name" value="Mito_Protein_Transport_Metaxin"/>
</dbReference>
<name>A0A4P9VLD6_9GAMM</name>
<dbReference type="PANTHER" id="PTHR12289">
    <property type="entry name" value="METAXIN RELATED"/>
    <property type="match status" value="1"/>
</dbReference>
<evidence type="ECO:0000259" key="2">
    <source>
        <dbReference type="Pfam" id="PF17172"/>
    </source>
</evidence>
<gene>
    <name evidence="3" type="ORF">B9G39_05395</name>
</gene>
<feature type="domain" description="Metaxin glutathione S-transferase" evidence="1">
    <location>
        <begin position="166"/>
        <end position="226"/>
    </location>
</feature>
<dbReference type="InterPro" id="IPR036282">
    <property type="entry name" value="Glutathione-S-Trfase_C_sf"/>
</dbReference>
<dbReference type="InterPro" id="IPR012336">
    <property type="entry name" value="Thioredoxin-like_fold"/>
</dbReference>
<dbReference type="SFLD" id="SFLDG01180">
    <property type="entry name" value="SUF1"/>
    <property type="match status" value="1"/>
</dbReference>
<dbReference type="GO" id="GO:0016740">
    <property type="term" value="F:transferase activity"/>
    <property type="evidence" value="ECO:0007669"/>
    <property type="project" value="UniProtKB-KW"/>
</dbReference>
<organism evidence="3 4">
    <name type="scientific">Zooshikella ganghwensis</name>
    <dbReference type="NCBI Taxonomy" id="202772"/>
    <lineage>
        <taxon>Bacteria</taxon>
        <taxon>Pseudomonadati</taxon>
        <taxon>Pseudomonadota</taxon>
        <taxon>Gammaproteobacteria</taxon>
        <taxon>Oceanospirillales</taxon>
        <taxon>Zooshikellaceae</taxon>
        <taxon>Zooshikella</taxon>
    </lineage>
</organism>
<evidence type="ECO:0000259" key="1">
    <source>
        <dbReference type="Pfam" id="PF17171"/>
    </source>
</evidence>
<reference evidence="3 4" key="1">
    <citation type="submission" date="2017-04" db="EMBL/GenBank/DDBJ databases">
        <title>Draft genome sequence of Zooshikella ganghwensis VG4 isolated from Red Sea sediments.</title>
        <authorList>
            <person name="Rehman Z."/>
            <person name="Alam I."/>
            <person name="Kamau A."/>
            <person name="Bajic V."/>
            <person name="Leiknes T."/>
        </authorList>
    </citation>
    <scope>NUCLEOTIDE SEQUENCE [LARGE SCALE GENOMIC DNA]</scope>
    <source>
        <strain evidence="3 4">VG4</strain>
    </source>
</reference>
<dbReference type="Pfam" id="PF17172">
    <property type="entry name" value="GST_N_4"/>
    <property type="match status" value="1"/>
</dbReference>
<protein>
    <submittedName>
        <fullName evidence="3">Glutathione S-transferase family protein</fullName>
    </submittedName>
</protein>
<keyword evidence="4" id="KW-1185">Reference proteome</keyword>
<keyword evidence="3" id="KW-0808">Transferase</keyword>
<dbReference type="InterPro" id="IPR033468">
    <property type="entry name" value="Metaxin_GST"/>
</dbReference>
<dbReference type="AlphaFoldDB" id="A0A4P9VLD6"/>
<dbReference type="Gene3D" id="1.20.1050.10">
    <property type="match status" value="1"/>
</dbReference>
<feature type="domain" description="Thioredoxin-like fold" evidence="2">
    <location>
        <begin position="18"/>
        <end position="115"/>
    </location>
</feature>
<dbReference type="SFLD" id="SFLDS00019">
    <property type="entry name" value="Glutathione_Transferase_(cytos"/>
    <property type="match status" value="1"/>
</dbReference>
<evidence type="ECO:0000313" key="3">
    <source>
        <dbReference type="EMBL" id="RDH42930.1"/>
    </source>
</evidence>
<dbReference type="InterPro" id="IPR040079">
    <property type="entry name" value="Glutathione_S-Trfase"/>
</dbReference>
<dbReference type="EMBL" id="NDXW01000001">
    <property type="protein sequence ID" value="RDH42930.1"/>
    <property type="molecule type" value="Genomic_DNA"/>
</dbReference>
<dbReference type="PANTHER" id="PTHR12289:SF41">
    <property type="entry name" value="FAILED AXON CONNECTIONS-RELATED"/>
    <property type="match status" value="1"/>
</dbReference>
<dbReference type="Gene3D" id="3.40.30.10">
    <property type="entry name" value="Glutaredoxin"/>
    <property type="match status" value="1"/>
</dbReference>